<reference evidence="3" key="2">
    <citation type="submission" date="2025-08" db="UniProtKB">
        <authorList>
            <consortium name="Ensembl"/>
        </authorList>
    </citation>
    <scope>IDENTIFICATION</scope>
</reference>
<dbReference type="SMART" id="SM00228">
    <property type="entry name" value="PDZ"/>
    <property type="match status" value="1"/>
</dbReference>
<feature type="region of interest" description="Disordered" evidence="1">
    <location>
        <begin position="122"/>
        <end position="208"/>
    </location>
</feature>
<name>A0A674NNG7_TAKRU</name>
<dbReference type="PANTHER" id="PTHR46767:SF2">
    <property type="entry name" value="LIM DOMAIN 7B"/>
    <property type="match status" value="1"/>
</dbReference>
<feature type="region of interest" description="Disordered" evidence="1">
    <location>
        <begin position="710"/>
        <end position="739"/>
    </location>
</feature>
<reference evidence="3" key="3">
    <citation type="submission" date="2025-09" db="UniProtKB">
        <authorList>
            <consortium name="Ensembl"/>
        </authorList>
    </citation>
    <scope>IDENTIFICATION</scope>
</reference>
<evidence type="ECO:0000259" key="2">
    <source>
        <dbReference type="PROSITE" id="PS50106"/>
    </source>
</evidence>
<feature type="compositionally biased region" description="Polar residues" evidence="1">
    <location>
        <begin position="304"/>
        <end position="320"/>
    </location>
</feature>
<dbReference type="AlphaFoldDB" id="A0A674NNG7"/>
<dbReference type="Ensembl" id="ENSTRUT00000090338.1">
    <property type="protein sequence ID" value="ENSTRUP00000075302.1"/>
    <property type="gene ID" value="ENSTRUG00000026182.1"/>
</dbReference>
<dbReference type="Pfam" id="PF00595">
    <property type="entry name" value="PDZ"/>
    <property type="match status" value="1"/>
</dbReference>
<protein>
    <recommendedName>
        <fullName evidence="2">PDZ domain-containing protein</fullName>
    </recommendedName>
</protein>
<sequence>MTNSARTNFERTEAGVPLERAQQSPSSNGPAPRAASSSSPSKPSGFDLQPRTRALLTRSYVTEVTLSPAASVVPLSSTNTQRATAGAMPASDGAILEEGRFASLASNGAGVTTPSLEFPFSSQTQVKGQISLTPAQPSSKRAQPESGPNQISSSATTIQLNGPFDRDPSEFCADPKVHQAPVYTPENRQNLETSGTSVERGPGPQVSGRYKYLAQTGSWARSASLPRGYRRSEGSCRLSSAITARPFGNKQSRVSSLPRLHNVDDNQGPLSKRDKDGSPSPPFRPSLKRQAASASLKVSPPAPSRQNNGNQTAVTDATPFQTPPPPQVCSSLQDNPGKSPTVLSNPCSDHTQVGHSFMRVSLTLKPNSRSDFGFQTRRDSRGATVQFIQPGSPAELCQLRVDDEIVTLNGVPVAHMSSSEWMEKMTSSLRAGSLTMDVRRYGNKGGSESAISDLQVPSLSPSSSSWMWNYEEERRRQQKWQEEQERLLQEKYQRDQERLEAEWQRAQQDAMEEEHREDGKVIASEASGGGRGQLMNGRTSRLSEQDQTPHSVTVTSDPRCDAQAAQNGRNIKGWAEECCDFARLSQSHRAKSMSTPSLAAAPKQTRGQCPGLSSGHAAAVCWPQFNLHPLADSGEERKRREPSVSKVEQQRQQILEEMKKRTQLLTDNSWIRQRSSSVYKEPIYVPLKRFESLDNLDAFQHSSALQNYPRPHSAAAGYYSPSRNPSRYSTGSVLPRTNDPTHLIRYASSSRAATGLPADLRPGSETQPHTAGSAISSPSTLLTSPHDQRVLL</sequence>
<feature type="compositionally biased region" description="Basic and acidic residues" evidence="1">
    <location>
        <begin position="164"/>
        <end position="177"/>
    </location>
</feature>
<feature type="region of interest" description="Disordered" evidence="1">
    <location>
        <begin position="247"/>
        <end position="350"/>
    </location>
</feature>
<gene>
    <name evidence="3" type="primary">LOC101079455</name>
</gene>
<accession>A0A674NNG7</accession>
<evidence type="ECO:0000313" key="3">
    <source>
        <dbReference type="Ensembl" id="ENSTRUP00000075302.1"/>
    </source>
</evidence>
<dbReference type="OMA" id="FQTHWDS"/>
<feature type="region of interest" description="Disordered" evidence="1">
    <location>
        <begin position="752"/>
        <end position="792"/>
    </location>
</feature>
<feature type="region of interest" description="Disordered" evidence="1">
    <location>
        <begin position="503"/>
        <end position="556"/>
    </location>
</feature>
<dbReference type="SUPFAM" id="SSF50156">
    <property type="entry name" value="PDZ domain-like"/>
    <property type="match status" value="1"/>
</dbReference>
<feature type="compositionally biased region" description="Low complexity" evidence="1">
    <location>
        <begin position="24"/>
        <end position="44"/>
    </location>
</feature>
<dbReference type="InParanoid" id="A0A674NNG7"/>
<feature type="region of interest" description="Disordered" evidence="1">
    <location>
        <begin position="1"/>
        <end position="51"/>
    </location>
</feature>
<feature type="compositionally biased region" description="Polar residues" evidence="1">
    <location>
        <begin position="74"/>
        <end position="83"/>
    </location>
</feature>
<dbReference type="GO" id="GO:0030155">
    <property type="term" value="P:regulation of cell adhesion"/>
    <property type="evidence" value="ECO:0007669"/>
    <property type="project" value="InterPro"/>
</dbReference>
<evidence type="ECO:0000313" key="4">
    <source>
        <dbReference type="Proteomes" id="UP000005226"/>
    </source>
</evidence>
<dbReference type="Gene3D" id="2.30.42.10">
    <property type="match status" value="1"/>
</dbReference>
<organism evidence="3 4">
    <name type="scientific">Takifugu rubripes</name>
    <name type="common">Japanese pufferfish</name>
    <name type="synonym">Fugu rubripes</name>
    <dbReference type="NCBI Taxonomy" id="31033"/>
    <lineage>
        <taxon>Eukaryota</taxon>
        <taxon>Metazoa</taxon>
        <taxon>Chordata</taxon>
        <taxon>Craniata</taxon>
        <taxon>Vertebrata</taxon>
        <taxon>Euteleostomi</taxon>
        <taxon>Actinopterygii</taxon>
        <taxon>Neopterygii</taxon>
        <taxon>Teleostei</taxon>
        <taxon>Neoteleostei</taxon>
        <taxon>Acanthomorphata</taxon>
        <taxon>Eupercaria</taxon>
        <taxon>Tetraodontiformes</taxon>
        <taxon>Tetradontoidea</taxon>
        <taxon>Tetraodontidae</taxon>
        <taxon>Takifugu</taxon>
    </lineage>
</organism>
<proteinExistence type="predicted"/>
<dbReference type="PANTHER" id="PTHR46767">
    <property type="entry name" value="LIM DOMAIN ONLY PROTEIN 7"/>
    <property type="match status" value="1"/>
</dbReference>
<feature type="compositionally biased region" description="Low complexity" evidence="1">
    <location>
        <begin position="718"/>
        <end position="729"/>
    </location>
</feature>
<feature type="compositionally biased region" description="Polar residues" evidence="1">
    <location>
        <begin position="536"/>
        <end position="556"/>
    </location>
</feature>
<dbReference type="GO" id="GO:0023051">
    <property type="term" value="P:regulation of signaling"/>
    <property type="evidence" value="ECO:0007669"/>
    <property type="project" value="InterPro"/>
</dbReference>
<dbReference type="CDD" id="cd00136">
    <property type="entry name" value="PDZ_canonical"/>
    <property type="match status" value="1"/>
</dbReference>
<feature type="compositionally biased region" description="Polar residues" evidence="1">
    <location>
        <begin position="764"/>
        <end position="785"/>
    </location>
</feature>
<dbReference type="InterPro" id="IPR029978">
    <property type="entry name" value="LMO-7"/>
</dbReference>
<feature type="compositionally biased region" description="Polar residues" evidence="1">
    <location>
        <begin position="186"/>
        <end position="197"/>
    </location>
</feature>
<feature type="compositionally biased region" description="Polar residues" evidence="1">
    <location>
        <begin position="328"/>
        <end position="350"/>
    </location>
</feature>
<dbReference type="PROSITE" id="PS50106">
    <property type="entry name" value="PDZ"/>
    <property type="match status" value="1"/>
</dbReference>
<dbReference type="InterPro" id="IPR001478">
    <property type="entry name" value="PDZ"/>
</dbReference>
<dbReference type="GeneTree" id="ENSGT00950000183159"/>
<dbReference type="Proteomes" id="UP000005226">
    <property type="component" value="Chromosome 13"/>
</dbReference>
<reference evidence="3 4" key="1">
    <citation type="journal article" date="2011" name="Genome Biol. Evol.">
        <title>Integration of the genetic map and genome assembly of fugu facilitates insights into distinct features of genome evolution in teleosts and mammals.</title>
        <authorList>
            <person name="Kai W."/>
            <person name="Kikuchi K."/>
            <person name="Tohari S."/>
            <person name="Chew A.K."/>
            <person name="Tay A."/>
            <person name="Fujiwara A."/>
            <person name="Hosoya S."/>
            <person name="Suetake H."/>
            <person name="Naruse K."/>
            <person name="Brenner S."/>
            <person name="Suzuki Y."/>
            <person name="Venkatesh B."/>
        </authorList>
    </citation>
    <scope>NUCLEOTIDE SEQUENCE [LARGE SCALE GENOMIC DNA]</scope>
</reference>
<evidence type="ECO:0000256" key="1">
    <source>
        <dbReference type="SAM" id="MobiDB-lite"/>
    </source>
</evidence>
<feature type="compositionally biased region" description="Polar residues" evidence="1">
    <location>
        <begin position="122"/>
        <end position="160"/>
    </location>
</feature>
<feature type="domain" description="PDZ" evidence="2">
    <location>
        <begin position="361"/>
        <end position="440"/>
    </location>
</feature>
<keyword evidence="4" id="KW-1185">Reference proteome</keyword>
<dbReference type="InterPro" id="IPR036034">
    <property type="entry name" value="PDZ_sf"/>
</dbReference>
<feature type="region of interest" description="Disordered" evidence="1">
    <location>
        <begin position="67"/>
        <end position="88"/>
    </location>
</feature>